<organism evidence="9 10">
    <name type="scientific">Oligosphaera ethanolica</name>
    <dbReference type="NCBI Taxonomy" id="760260"/>
    <lineage>
        <taxon>Bacteria</taxon>
        <taxon>Pseudomonadati</taxon>
        <taxon>Lentisphaerota</taxon>
        <taxon>Oligosphaeria</taxon>
        <taxon>Oligosphaerales</taxon>
        <taxon>Oligosphaeraceae</taxon>
        <taxon>Oligosphaera</taxon>
    </lineage>
</organism>
<evidence type="ECO:0000256" key="3">
    <source>
        <dbReference type="ARBA" id="ARBA00022452"/>
    </source>
</evidence>
<keyword evidence="6" id="KW-0472">Membrane</keyword>
<evidence type="ECO:0000256" key="6">
    <source>
        <dbReference type="ARBA" id="ARBA00023136"/>
    </source>
</evidence>
<evidence type="ECO:0000256" key="8">
    <source>
        <dbReference type="SAM" id="SignalP"/>
    </source>
</evidence>
<feature type="chain" id="PRO_5042026672" evidence="8">
    <location>
        <begin position="27"/>
        <end position="433"/>
    </location>
</feature>
<dbReference type="RefSeq" id="WP_307263845.1">
    <property type="nucleotide sequence ID" value="NZ_JAUSVL010000001.1"/>
</dbReference>
<protein>
    <submittedName>
        <fullName evidence="9">Long-chain fatty acid transport protein</fullName>
    </submittedName>
</protein>
<evidence type="ECO:0000313" key="9">
    <source>
        <dbReference type="EMBL" id="MDQ0291282.1"/>
    </source>
</evidence>
<comment type="caution">
    <text evidence="9">The sequence shown here is derived from an EMBL/GenBank/DDBJ whole genome shotgun (WGS) entry which is preliminary data.</text>
</comment>
<reference evidence="9" key="1">
    <citation type="submission" date="2023-07" db="EMBL/GenBank/DDBJ databases">
        <title>Genomic Encyclopedia of Type Strains, Phase IV (KMG-IV): sequencing the most valuable type-strain genomes for metagenomic binning, comparative biology and taxonomic classification.</title>
        <authorList>
            <person name="Goeker M."/>
        </authorList>
    </citation>
    <scope>NUCLEOTIDE SEQUENCE</scope>
    <source>
        <strain evidence="9">DSM 24202</strain>
    </source>
</reference>
<evidence type="ECO:0000256" key="2">
    <source>
        <dbReference type="ARBA" id="ARBA00008163"/>
    </source>
</evidence>
<comment type="similarity">
    <text evidence="2">Belongs to the OmpP1/FadL family.</text>
</comment>
<evidence type="ECO:0000256" key="5">
    <source>
        <dbReference type="ARBA" id="ARBA00022729"/>
    </source>
</evidence>
<keyword evidence="10" id="KW-1185">Reference proteome</keyword>
<gene>
    <name evidence="9" type="ORF">J3R75_003389</name>
</gene>
<dbReference type="GO" id="GO:0009279">
    <property type="term" value="C:cell outer membrane"/>
    <property type="evidence" value="ECO:0007669"/>
    <property type="project" value="UniProtKB-SubCell"/>
</dbReference>
<dbReference type="AlphaFoldDB" id="A0AAE4ARA3"/>
<dbReference type="Pfam" id="PF03349">
    <property type="entry name" value="Toluene_X"/>
    <property type="match status" value="1"/>
</dbReference>
<keyword evidence="5 8" id="KW-0732">Signal</keyword>
<dbReference type="PANTHER" id="PTHR35093:SF8">
    <property type="entry name" value="OUTER MEMBRANE PROTEIN NMB0088-RELATED"/>
    <property type="match status" value="1"/>
</dbReference>
<evidence type="ECO:0000313" key="10">
    <source>
        <dbReference type="Proteomes" id="UP001238163"/>
    </source>
</evidence>
<dbReference type="PANTHER" id="PTHR35093">
    <property type="entry name" value="OUTER MEMBRANE PROTEIN NMB0088-RELATED"/>
    <property type="match status" value="1"/>
</dbReference>
<proteinExistence type="inferred from homology"/>
<dbReference type="Gene3D" id="2.40.160.60">
    <property type="entry name" value="Outer membrane protein transport protein (OMPP1/FadL/TodX)"/>
    <property type="match status" value="1"/>
</dbReference>
<name>A0AAE4ARA3_9BACT</name>
<keyword evidence="3" id="KW-1134">Transmembrane beta strand</keyword>
<dbReference type="SUPFAM" id="SSF56935">
    <property type="entry name" value="Porins"/>
    <property type="match status" value="1"/>
</dbReference>
<comment type="subcellular location">
    <subcellularLocation>
        <location evidence="1">Cell outer membrane</location>
        <topology evidence="1">Multi-pass membrane protein</topology>
    </subcellularLocation>
</comment>
<evidence type="ECO:0000256" key="1">
    <source>
        <dbReference type="ARBA" id="ARBA00004571"/>
    </source>
</evidence>
<evidence type="ECO:0000256" key="4">
    <source>
        <dbReference type="ARBA" id="ARBA00022692"/>
    </source>
</evidence>
<accession>A0AAE4ARA3</accession>
<keyword evidence="7" id="KW-0998">Cell outer membrane</keyword>
<dbReference type="InterPro" id="IPR005017">
    <property type="entry name" value="OMPP1/FadL/TodX"/>
</dbReference>
<feature type="signal peptide" evidence="8">
    <location>
        <begin position="1"/>
        <end position="26"/>
    </location>
</feature>
<dbReference type="Proteomes" id="UP001238163">
    <property type="component" value="Unassembled WGS sequence"/>
</dbReference>
<evidence type="ECO:0000256" key="7">
    <source>
        <dbReference type="ARBA" id="ARBA00023237"/>
    </source>
</evidence>
<sequence>MFRKQRLRSLVVFAVMLAAMGTPAWSAGFSILEQSVPGAGRALAGMTADIEDPSALYFNAAAPAWFEKGKIIIGNHFLRAKAEFEDKGSTAAGEDNGSFGGWSVIPNIYWVQPISSTVSVGLGMSATSGTSTGYNTHWRGKYIALDTEIAVVSINPTISWKALDTLSIGAGPVIEYADVCLSQALPYSKYPANLGGPYPNGQLKLKGDSVALGFAIGALYIPVEGTRLGIGYRSRITHDLDLEARVRGSVPTGARVTDDAQADLDLPAMLNLGVQQDITERWTVMADVCWSEWSVMEELKVNFDPEVAKALGWPRGPKNDETIKMNWRDCWRVGLGTEYDLNDKWTVRCGVAYDQTPVEDVEDRTPRLPDADRYWLTCGAQYRYSENITLDLGYVHIFFKDVKMDYRDVLGQTVKGDITGSADIFSMGMTYTF</sequence>
<dbReference type="EMBL" id="JAUSVL010000001">
    <property type="protein sequence ID" value="MDQ0291282.1"/>
    <property type="molecule type" value="Genomic_DNA"/>
</dbReference>
<keyword evidence="4" id="KW-0812">Transmembrane</keyword>
<dbReference type="GO" id="GO:0015483">
    <property type="term" value="F:long-chain fatty acid transporting porin activity"/>
    <property type="evidence" value="ECO:0007669"/>
    <property type="project" value="TreeGrafter"/>
</dbReference>